<dbReference type="SMART" id="SM00382">
    <property type="entry name" value="AAA"/>
    <property type="match status" value="1"/>
</dbReference>
<evidence type="ECO:0000256" key="2">
    <source>
        <dbReference type="ARBA" id="ARBA00022448"/>
    </source>
</evidence>
<dbReference type="GO" id="GO:0015833">
    <property type="term" value="P:peptide transport"/>
    <property type="evidence" value="ECO:0007669"/>
    <property type="project" value="InterPro"/>
</dbReference>
<comment type="similarity">
    <text evidence="1">Belongs to the ABC transporter superfamily.</text>
</comment>
<dbReference type="GO" id="GO:0005524">
    <property type="term" value="F:ATP binding"/>
    <property type="evidence" value="ECO:0007669"/>
    <property type="project" value="UniProtKB-KW"/>
</dbReference>
<dbReference type="FunFam" id="3.40.50.300:FF:000016">
    <property type="entry name" value="Oligopeptide ABC transporter ATP-binding component"/>
    <property type="match status" value="1"/>
</dbReference>
<dbReference type="InterPro" id="IPR027417">
    <property type="entry name" value="P-loop_NTPase"/>
</dbReference>
<accession>A0A101EKR4</accession>
<evidence type="ECO:0000256" key="1">
    <source>
        <dbReference type="ARBA" id="ARBA00005417"/>
    </source>
</evidence>
<dbReference type="Gene3D" id="3.40.50.300">
    <property type="entry name" value="P-loop containing nucleotide triphosphate hydrolases"/>
    <property type="match status" value="1"/>
</dbReference>
<evidence type="ECO:0000313" key="7">
    <source>
        <dbReference type="Proteomes" id="UP000053911"/>
    </source>
</evidence>
<dbReference type="PROSITE" id="PS00211">
    <property type="entry name" value="ABC_TRANSPORTER_1"/>
    <property type="match status" value="1"/>
</dbReference>
<dbReference type="GO" id="GO:0016887">
    <property type="term" value="F:ATP hydrolysis activity"/>
    <property type="evidence" value="ECO:0007669"/>
    <property type="project" value="InterPro"/>
</dbReference>
<dbReference type="EMBL" id="LGFD01000033">
    <property type="protein sequence ID" value="KUK17161.1"/>
    <property type="molecule type" value="Genomic_DNA"/>
</dbReference>
<name>A0A101EKR4_9EURY</name>
<dbReference type="SUPFAM" id="SSF52540">
    <property type="entry name" value="P-loop containing nucleoside triphosphate hydrolases"/>
    <property type="match status" value="1"/>
</dbReference>
<dbReference type="InterPro" id="IPR050319">
    <property type="entry name" value="ABC_transp_ATP-bind"/>
</dbReference>
<organism evidence="6 7">
    <name type="scientific">Thermococcus sibiricus</name>
    <dbReference type="NCBI Taxonomy" id="172049"/>
    <lineage>
        <taxon>Archaea</taxon>
        <taxon>Methanobacteriati</taxon>
        <taxon>Methanobacteriota</taxon>
        <taxon>Thermococci</taxon>
        <taxon>Thermococcales</taxon>
        <taxon>Thermococcaceae</taxon>
        <taxon>Thermococcus</taxon>
    </lineage>
</organism>
<dbReference type="Proteomes" id="UP000053911">
    <property type="component" value="Unassembled WGS sequence"/>
</dbReference>
<sequence length="320" mass="36442">MIRVEHLKKYFPIKHGIIRKKTMWLKAVDDVSFEIQKGETFGLVGESGSGKSTLGRTILRLYEPTSGKIYFGDVEITSLTKAELKKMRPKMQMIYQDPYSSLNPRLTVFDIIAEPLKEHGYKNPKERVLELLEAVGLSEEHAKKYPDELSGGQCQRIAIARALALNPEFIVLDEPTSALDVSVQAQVLNLLETLQKELELTYLFISHDLGVVRYLANRVGVMYLGKLVEMGNIDQVFETPKHPYTKMLLDSIPIPDPKLRSLRLQKTVLRGEIPSPLNPPAGCRFNTRCPYAKEICKKEEPQLVEVEKNHFVMCHFAEEM</sequence>
<gene>
    <name evidence="6" type="ORF">XD54_1534</name>
</gene>
<feature type="domain" description="ABC transporter" evidence="5">
    <location>
        <begin position="2"/>
        <end position="249"/>
    </location>
</feature>
<dbReference type="Pfam" id="PF08352">
    <property type="entry name" value="oligo_HPY"/>
    <property type="match status" value="1"/>
</dbReference>
<keyword evidence="3" id="KW-0547">Nucleotide-binding</keyword>
<dbReference type="NCBIfam" id="TIGR01727">
    <property type="entry name" value="oligo_HPY"/>
    <property type="match status" value="1"/>
</dbReference>
<dbReference type="Pfam" id="PF00005">
    <property type="entry name" value="ABC_tran"/>
    <property type="match status" value="1"/>
</dbReference>
<dbReference type="PANTHER" id="PTHR43776:SF7">
    <property type="entry name" value="D,D-DIPEPTIDE TRANSPORT ATP-BINDING PROTEIN DDPF-RELATED"/>
    <property type="match status" value="1"/>
</dbReference>
<evidence type="ECO:0000259" key="5">
    <source>
        <dbReference type="PROSITE" id="PS50893"/>
    </source>
</evidence>
<dbReference type="InterPro" id="IPR013563">
    <property type="entry name" value="Oligopep_ABC_C"/>
</dbReference>
<evidence type="ECO:0000256" key="4">
    <source>
        <dbReference type="ARBA" id="ARBA00022840"/>
    </source>
</evidence>
<evidence type="ECO:0000256" key="3">
    <source>
        <dbReference type="ARBA" id="ARBA00022741"/>
    </source>
</evidence>
<dbReference type="InterPro" id="IPR003439">
    <property type="entry name" value="ABC_transporter-like_ATP-bd"/>
</dbReference>
<dbReference type="GO" id="GO:0055085">
    <property type="term" value="P:transmembrane transport"/>
    <property type="evidence" value="ECO:0007669"/>
    <property type="project" value="UniProtKB-ARBA"/>
</dbReference>
<reference evidence="7" key="1">
    <citation type="journal article" date="2015" name="MBio">
        <title>Genome-Resolved Metagenomic Analysis Reveals Roles for Candidate Phyla and Other Microbial Community Members in Biogeochemical Transformations in Oil Reservoirs.</title>
        <authorList>
            <person name="Hu P."/>
            <person name="Tom L."/>
            <person name="Singh A."/>
            <person name="Thomas B.C."/>
            <person name="Baker B.J."/>
            <person name="Piceno Y.M."/>
            <person name="Andersen G.L."/>
            <person name="Banfield J.F."/>
        </authorList>
    </citation>
    <scope>NUCLEOTIDE SEQUENCE [LARGE SCALE GENOMIC DNA]</scope>
</reference>
<keyword evidence="4" id="KW-0067">ATP-binding</keyword>
<comment type="caution">
    <text evidence="6">The sequence shown here is derived from an EMBL/GenBank/DDBJ whole genome shotgun (WGS) entry which is preliminary data.</text>
</comment>
<keyword evidence="2" id="KW-0813">Transport</keyword>
<dbReference type="InterPro" id="IPR003593">
    <property type="entry name" value="AAA+_ATPase"/>
</dbReference>
<proteinExistence type="inferred from homology"/>
<dbReference type="PATRIC" id="fig|172049.5.peg.801"/>
<dbReference type="PANTHER" id="PTHR43776">
    <property type="entry name" value="TRANSPORT ATP-BINDING PROTEIN"/>
    <property type="match status" value="1"/>
</dbReference>
<evidence type="ECO:0000313" key="6">
    <source>
        <dbReference type="EMBL" id="KUK17161.1"/>
    </source>
</evidence>
<dbReference type="RefSeq" id="WP_283217781.1">
    <property type="nucleotide sequence ID" value="NZ_LGFD01000033.1"/>
</dbReference>
<dbReference type="InterPro" id="IPR017871">
    <property type="entry name" value="ABC_transporter-like_CS"/>
</dbReference>
<dbReference type="AlphaFoldDB" id="A0A101EKR4"/>
<dbReference type="CDD" id="cd03257">
    <property type="entry name" value="ABC_NikE_OppD_transporters"/>
    <property type="match status" value="1"/>
</dbReference>
<dbReference type="PROSITE" id="PS50893">
    <property type="entry name" value="ABC_TRANSPORTER_2"/>
    <property type="match status" value="1"/>
</dbReference>
<protein>
    <submittedName>
        <fullName evidence="6">Peptide ABC transporter ATPase</fullName>
    </submittedName>
</protein>